<organism evidence="2 3">
    <name type="scientific">Sphingomonas psychrolutea</name>
    <dbReference type="NCBI Taxonomy" id="1259676"/>
    <lineage>
        <taxon>Bacteria</taxon>
        <taxon>Pseudomonadati</taxon>
        <taxon>Pseudomonadota</taxon>
        <taxon>Alphaproteobacteria</taxon>
        <taxon>Sphingomonadales</taxon>
        <taxon>Sphingomonadaceae</taxon>
        <taxon>Sphingomonas</taxon>
    </lineage>
</organism>
<evidence type="ECO:0008006" key="4">
    <source>
        <dbReference type="Google" id="ProtNLM"/>
    </source>
</evidence>
<keyword evidence="1" id="KW-0732">Signal</keyword>
<name>A0ABQ1GMI2_9SPHN</name>
<reference evidence="3" key="1">
    <citation type="journal article" date="2019" name="Int. J. Syst. Evol. Microbiol.">
        <title>The Global Catalogue of Microorganisms (GCM) 10K type strain sequencing project: providing services to taxonomists for standard genome sequencing and annotation.</title>
        <authorList>
            <consortium name="The Broad Institute Genomics Platform"/>
            <consortium name="The Broad Institute Genome Sequencing Center for Infectious Disease"/>
            <person name="Wu L."/>
            <person name="Ma J."/>
        </authorList>
    </citation>
    <scope>NUCLEOTIDE SEQUENCE [LARGE SCALE GENOMIC DNA]</scope>
    <source>
        <strain evidence="3">CGMCC 1.10106</strain>
    </source>
</reference>
<keyword evidence="3" id="KW-1185">Reference proteome</keyword>
<accession>A0ABQ1GMI2</accession>
<gene>
    <name evidence="2" type="ORF">GCM10011395_15800</name>
</gene>
<dbReference type="Proteomes" id="UP000618591">
    <property type="component" value="Unassembled WGS sequence"/>
</dbReference>
<evidence type="ECO:0000256" key="1">
    <source>
        <dbReference type="SAM" id="SignalP"/>
    </source>
</evidence>
<sequence length="90" mass="9518">MVMRFTPNGLSVIVLVAAISASSSSGVIAPHAINPKPPAFEMAETRCRSLTHDIAPQMIAVSLPRKAVPRAMRAERRAAPIEDVCVIVGA</sequence>
<protein>
    <recommendedName>
        <fullName evidence="4">Secreted protein</fullName>
    </recommendedName>
</protein>
<dbReference type="EMBL" id="BMDW01000007">
    <property type="protein sequence ID" value="GGA46388.1"/>
    <property type="molecule type" value="Genomic_DNA"/>
</dbReference>
<evidence type="ECO:0000313" key="2">
    <source>
        <dbReference type="EMBL" id="GGA46388.1"/>
    </source>
</evidence>
<feature type="signal peptide" evidence="1">
    <location>
        <begin position="1"/>
        <end position="29"/>
    </location>
</feature>
<proteinExistence type="predicted"/>
<evidence type="ECO:0000313" key="3">
    <source>
        <dbReference type="Proteomes" id="UP000618591"/>
    </source>
</evidence>
<feature type="chain" id="PRO_5046853025" description="Secreted protein" evidence="1">
    <location>
        <begin position="30"/>
        <end position="90"/>
    </location>
</feature>
<comment type="caution">
    <text evidence="2">The sequence shown here is derived from an EMBL/GenBank/DDBJ whole genome shotgun (WGS) entry which is preliminary data.</text>
</comment>